<dbReference type="GO" id="GO:0000160">
    <property type="term" value="P:phosphorelay signal transduction system"/>
    <property type="evidence" value="ECO:0007669"/>
    <property type="project" value="InterPro"/>
</dbReference>
<dbReference type="PANTHER" id="PTHR43719:SF28">
    <property type="entry name" value="PEROXIDE STRESS-ACTIVATED HISTIDINE KINASE MAK1-RELATED"/>
    <property type="match status" value="1"/>
</dbReference>
<proteinExistence type="predicted"/>
<evidence type="ECO:0000313" key="5">
    <source>
        <dbReference type="Proteomes" id="UP000785679"/>
    </source>
</evidence>
<dbReference type="OrthoDB" id="303614at2759"/>
<evidence type="ECO:0000256" key="1">
    <source>
        <dbReference type="ARBA" id="ARBA00022553"/>
    </source>
</evidence>
<dbReference type="AlphaFoldDB" id="A0A8J8NG35"/>
<dbReference type="PROSITE" id="PS50110">
    <property type="entry name" value="RESPONSE_REGULATORY"/>
    <property type="match status" value="1"/>
</dbReference>
<evidence type="ECO:0000256" key="2">
    <source>
        <dbReference type="PROSITE-ProRule" id="PRU00169"/>
    </source>
</evidence>
<dbReference type="InterPro" id="IPR050956">
    <property type="entry name" value="2C_system_His_kinase"/>
</dbReference>
<keyword evidence="1" id="KW-0597">Phosphoprotein</keyword>
<dbReference type="InterPro" id="IPR001789">
    <property type="entry name" value="Sig_transdc_resp-reg_receiver"/>
</dbReference>
<comment type="caution">
    <text evidence="4">The sequence shown here is derived from an EMBL/GenBank/DDBJ whole genome shotgun (WGS) entry which is preliminary data.</text>
</comment>
<dbReference type="Gene3D" id="3.40.50.2300">
    <property type="match status" value="1"/>
</dbReference>
<dbReference type="EMBL" id="RRYP01017541">
    <property type="protein sequence ID" value="TNV74069.1"/>
    <property type="molecule type" value="Genomic_DNA"/>
</dbReference>
<accession>A0A8J8NG35</accession>
<dbReference type="SUPFAM" id="SSF52172">
    <property type="entry name" value="CheY-like"/>
    <property type="match status" value="1"/>
</dbReference>
<evidence type="ECO:0000259" key="3">
    <source>
        <dbReference type="PROSITE" id="PS50110"/>
    </source>
</evidence>
<dbReference type="PANTHER" id="PTHR43719">
    <property type="entry name" value="TWO-COMPONENT HISTIDINE KINASE"/>
    <property type="match status" value="1"/>
</dbReference>
<gene>
    <name evidence="4" type="ORF">FGO68_gene2936</name>
</gene>
<name>A0A8J8NG35_HALGN</name>
<protein>
    <recommendedName>
        <fullName evidence="3">Response regulatory domain-containing protein</fullName>
    </recommendedName>
</protein>
<dbReference type="Proteomes" id="UP000785679">
    <property type="component" value="Unassembled WGS sequence"/>
</dbReference>
<dbReference type="SUPFAM" id="SSF55874">
    <property type="entry name" value="ATPase domain of HSP90 chaperone/DNA topoisomerase II/histidine kinase"/>
    <property type="match status" value="1"/>
</dbReference>
<feature type="domain" description="Response regulatory" evidence="3">
    <location>
        <begin position="182"/>
        <end position="312"/>
    </location>
</feature>
<dbReference type="InterPro" id="IPR036890">
    <property type="entry name" value="HATPase_C_sf"/>
</dbReference>
<dbReference type="InterPro" id="IPR011006">
    <property type="entry name" value="CheY-like_superfamily"/>
</dbReference>
<evidence type="ECO:0000313" key="4">
    <source>
        <dbReference type="EMBL" id="TNV74069.1"/>
    </source>
</evidence>
<sequence length="316" mass="36113">MNCQEAKRLNEMLKDSKKLQKISKNSVGCGLGLCISNIIAKKMSGKKGIQFNSAQNEGSTFSFTIFDSQQLYNESQHCISQTFVKVLNQTYYFECPVSQPSVKQMGMSSKFNNTIFSQNSKISLEKGKYFSTEIGKRVSFTEQMDEFEMEDNVNLEIIIPRLSTNLKTEIVFYSISSKCCSRVLLVDDEIFNITTLQLILSKFHIIADKALNGQEALKKCQAKKASSCKQCLCSGYVAIFQISICQLWMDSRRQRNQNNGWFLDLLQKRFASPIQASLIWKTKQKAIAVGMDFYLTKPFEITLLEDYLRSRFPLGF</sequence>
<keyword evidence="5" id="KW-1185">Reference proteome</keyword>
<dbReference type="Gene3D" id="3.30.565.10">
    <property type="entry name" value="Histidine kinase-like ATPase, C-terminal domain"/>
    <property type="match status" value="1"/>
</dbReference>
<organism evidence="4 5">
    <name type="scientific">Halteria grandinella</name>
    <dbReference type="NCBI Taxonomy" id="5974"/>
    <lineage>
        <taxon>Eukaryota</taxon>
        <taxon>Sar</taxon>
        <taxon>Alveolata</taxon>
        <taxon>Ciliophora</taxon>
        <taxon>Intramacronucleata</taxon>
        <taxon>Spirotrichea</taxon>
        <taxon>Stichotrichia</taxon>
        <taxon>Sporadotrichida</taxon>
        <taxon>Halteriidae</taxon>
        <taxon>Halteria</taxon>
    </lineage>
</organism>
<comment type="caution">
    <text evidence="2">Lacks conserved residue(s) required for the propagation of feature annotation.</text>
</comment>
<reference evidence="4" key="1">
    <citation type="submission" date="2019-06" db="EMBL/GenBank/DDBJ databases">
        <authorList>
            <person name="Zheng W."/>
        </authorList>
    </citation>
    <scope>NUCLEOTIDE SEQUENCE</scope>
    <source>
        <strain evidence="4">QDHG01</strain>
    </source>
</reference>